<reference evidence="2" key="1">
    <citation type="submission" date="2020-06" db="EMBL/GenBank/DDBJ databases">
        <title>WGS assembly of Ceratodon purpureus strain R40.</title>
        <authorList>
            <person name="Carey S.B."/>
            <person name="Jenkins J."/>
            <person name="Shu S."/>
            <person name="Lovell J.T."/>
            <person name="Sreedasyam A."/>
            <person name="Maumus F."/>
            <person name="Tiley G.P."/>
            <person name="Fernandez-Pozo N."/>
            <person name="Barry K."/>
            <person name="Chen C."/>
            <person name="Wang M."/>
            <person name="Lipzen A."/>
            <person name="Daum C."/>
            <person name="Saski C.A."/>
            <person name="Payton A.C."/>
            <person name="Mcbreen J.C."/>
            <person name="Conrad R.E."/>
            <person name="Kollar L.M."/>
            <person name="Olsson S."/>
            <person name="Huttunen S."/>
            <person name="Landis J.B."/>
            <person name="Wickett N.J."/>
            <person name="Johnson M.G."/>
            <person name="Rensing S.A."/>
            <person name="Grimwood J."/>
            <person name="Schmutz J."/>
            <person name="Mcdaniel S.F."/>
        </authorList>
    </citation>
    <scope>NUCLEOTIDE SEQUENCE</scope>
    <source>
        <strain evidence="2">R40</strain>
    </source>
</reference>
<dbReference type="EMBL" id="CM026426">
    <property type="protein sequence ID" value="KAG0572077.1"/>
    <property type="molecule type" value="Genomic_DNA"/>
</dbReference>
<keyword evidence="3" id="KW-1185">Reference proteome</keyword>
<proteinExistence type="predicted"/>
<feature type="chain" id="PRO_5035740788" description="Secreted protein" evidence="1">
    <location>
        <begin position="18"/>
        <end position="140"/>
    </location>
</feature>
<keyword evidence="1" id="KW-0732">Signal</keyword>
<dbReference type="Proteomes" id="UP000822688">
    <property type="component" value="Chromosome V"/>
</dbReference>
<dbReference type="AlphaFoldDB" id="A0A8T0HMN4"/>
<name>A0A8T0HMN4_CERPU</name>
<accession>A0A8T0HMN4</accession>
<evidence type="ECO:0000313" key="3">
    <source>
        <dbReference type="Proteomes" id="UP000822688"/>
    </source>
</evidence>
<protein>
    <recommendedName>
        <fullName evidence="4">Secreted protein</fullName>
    </recommendedName>
</protein>
<comment type="caution">
    <text evidence="2">The sequence shown here is derived from an EMBL/GenBank/DDBJ whole genome shotgun (WGS) entry which is preliminary data.</text>
</comment>
<feature type="signal peptide" evidence="1">
    <location>
        <begin position="1"/>
        <end position="17"/>
    </location>
</feature>
<evidence type="ECO:0000256" key="1">
    <source>
        <dbReference type="SAM" id="SignalP"/>
    </source>
</evidence>
<sequence length="140" mass="15975">MRSPWRWRLMTIPPAWACSPSSAPPCSDQCTSSRHPNMTAPTPCRLHTSQILDGRFSFFKLQTHLPLCLLPCITSSTTCEHQPICYHGSKLRIHISTRSCPASSILNNLKPKFYFKTRVKTSDYMQLSWLHSNLVPSQQD</sequence>
<evidence type="ECO:0000313" key="2">
    <source>
        <dbReference type="EMBL" id="KAG0572077.1"/>
    </source>
</evidence>
<evidence type="ECO:0008006" key="4">
    <source>
        <dbReference type="Google" id="ProtNLM"/>
    </source>
</evidence>
<gene>
    <name evidence="2" type="ORF">KC19_VG066100</name>
</gene>
<organism evidence="2 3">
    <name type="scientific">Ceratodon purpureus</name>
    <name type="common">Fire moss</name>
    <name type="synonym">Dicranum purpureum</name>
    <dbReference type="NCBI Taxonomy" id="3225"/>
    <lineage>
        <taxon>Eukaryota</taxon>
        <taxon>Viridiplantae</taxon>
        <taxon>Streptophyta</taxon>
        <taxon>Embryophyta</taxon>
        <taxon>Bryophyta</taxon>
        <taxon>Bryophytina</taxon>
        <taxon>Bryopsida</taxon>
        <taxon>Dicranidae</taxon>
        <taxon>Pseudoditrichales</taxon>
        <taxon>Ditrichaceae</taxon>
        <taxon>Ceratodon</taxon>
    </lineage>
</organism>